<dbReference type="AlphaFoldDB" id="A0A934QVW7"/>
<evidence type="ECO:0000256" key="3">
    <source>
        <dbReference type="ARBA" id="ARBA00022989"/>
    </source>
</evidence>
<sequence length="596" mass="62008">MRGAGTVSRYGPRILPGLRQFRGYRRQWLTGDLLAGVTVAAYLVPQVMAYASVAGLPPVTGLWAAVGPLAVYVLFGSSRQLSVGPESTTALMTAVALAPLAAGDPARYATLAAMLAVLVGAVCLLGSLVRLGVLAELLSKPVLVGYLCGIAVVMIASQLGRFTGVPVDGESFVALVRSFAAEAGTVHWPTLALSSAILLALLLADRLVPRLPAPLIAILLATLVVAVFSLQRYGIAVVGDIPSGLPVPGLSSVSSADLLALALPAAGIAIVGFSDNVLTARAFAGRAGHGVEVNQELAALGAINVSSGLLHGFPVSCSGSRTALGDAVGSRTQLYSVTALAAVLVTLLVAGPLLARFPVAALAALVVYAALRLINVREFRRIARFRHSELLLALGTTVGVLALGVLYGVLAAVALSIVDLLRKLARPHDAILGYVAGVPGMHDVDDYPAAQPVPGLVVYRYDAPLCFANAEDFRRRALASLDSPTARPEPVEWFLLNAEANVEIDVTGADAVEQLRAELSHRGITFAIARVKQDLRDKLVAAGLAERIGTEYLFMTLPSAIAAYTRAYAGRHGALPPGMVTPVVPPDPMRPEPDSE</sequence>
<accession>A0A934QVW7</accession>
<comment type="caution">
    <text evidence="7">The sequence shown here is derived from an EMBL/GenBank/DDBJ whole genome shotgun (WGS) entry which is preliminary data.</text>
</comment>
<name>A0A934QVW7_9PSEU</name>
<dbReference type="EMBL" id="JAENJH010000006">
    <property type="protein sequence ID" value="MBK1787385.1"/>
    <property type="molecule type" value="Genomic_DNA"/>
</dbReference>
<feature type="domain" description="STAS" evidence="6">
    <location>
        <begin position="446"/>
        <end position="564"/>
    </location>
</feature>
<feature type="transmembrane region" description="Helical" evidence="5">
    <location>
        <begin position="357"/>
        <end position="374"/>
    </location>
</feature>
<keyword evidence="3 5" id="KW-1133">Transmembrane helix</keyword>
<proteinExistence type="predicted"/>
<evidence type="ECO:0000256" key="5">
    <source>
        <dbReference type="SAM" id="Phobius"/>
    </source>
</evidence>
<feature type="transmembrane region" description="Helical" evidence="5">
    <location>
        <begin position="141"/>
        <end position="160"/>
    </location>
</feature>
<dbReference type="PROSITE" id="PS50801">
    <property type="entry name" value="STAS"/>
    <property type="match status" value="1"/>
</dbReference>
<evidence type="ECO:0000256" key="4">
    <source>
        <dbReference type="ARBA" id="ARBA00023136"/>
    </source>
</evidence>
<feature type="transmembrane region" description="Helical" evidence="5">
    <location>
        <begin position="216"/>
        <end position="238"/>
    </location>
</feature>
<comment type="subcellular location">
    <subcellularLocation>
        <location evidence="1">Membrane</location>
        <topology evidence="1">Multi-pass membrane protein</topology>
    </subcellularLocation>
</comment>
<feature type="transmembrane region" description="Helical" evidence="5">
    <location>
        <begin position="108"/>
        <end position="129"/>
    </location>
</feature>
<feature type="transmembrane region" description="Helical" evidence="5">
    <location>
        <begin position="334"/>
        <end position="351"/>
    </location>
</feature>
<dbReference type="Pfam" id="PF01740">
    <property type="entry name" value="STAS"/>
    <property type="match status" value="1"/>
</dbReference>
<dbReference type="CDD" id="cd07042">
    <property type="entry name" value="STAS_SulP_like_sulfate_transporter"/>
    <property type="match status" value="1"/>
</dbReference>
<dbReference type="InterPro" id="IPR002645">
    <property type="entry name" value="STAS_dom"/>
</dbReference>
<dbReference type="NCBIfam" id="TIGR00815">
    <property type="entry name" value="sulP"/>
    <property type="match status" value="1"/>
</dbReference>
<dbReference type="SUPFAM" id="SSF52091">
    <property type="entry name" value="SpoIIaa-like"/>
    <property type="match status" value="1"/>
</dbReference>
<dbReference type="InterPro" id="IPR001902">
    <property type="entry name" value="SLC26A/SulP_fam"/>
</dbReference>
<dbReference type="InterPro" id="IPR011547">
    <property type="entry name" value="SLC26A/SulP_dom"/>
</dbReference>
<feature type="transmembrane region" description="Helical" evidence="5">
    <location>
        <begin position="186"/>
        <end position="204"/>
    </location>
</feature>
<keyword evidence="2 5" id="KW-0812">Transmembrane</keyword>
<organism evidence="7 8">
    <name type="scientific">Prauserella cavernicola</name>
    <dbReference type="NCBI Taxonomy" id="2800127"/>
    <lineage>
        <taxon>Bacteria</taxon>
        <taxon>Bacillati</taxon>
        <taxon>Actinomycetota</taxon>
        <taxon>Actinomycetes</taxon>
        <taxon>Pseudonocardiales</taxon>
        <taxon>Pseudonocardiaceae</taxon>
        <taxon>Prauserella</taxon>
    </lineage>
</organism>
<dbReference type="Proteomes" id="UP000635245">
    <property type="component" value="Unassembled WGS sequence"/>
</dbReference>
<evidence type="ECO:0000256" key="1">
    <source>
        <dbReference type="ARBA" id="ARBA00004141"/>
    </source>
</evidence>
<dbReference type="GO" id="GO:0055085">
    <property type="term" value="P:transmembrane transport"/>
    <property type="evidence" value="ECO:0007669"/>
    <property type="project" value="InterPro"/>
</dbReference>
<evidence type="ECO:0000259" key="6">
    <source>
        <dbReference type="PROSITE" id="PS50801"/>
    </source>
</evidence>
<evidence type="ECO:0000313" key="8">
    <source>
        <dbReference type="Proteomes" id="UP000635245"/>
    </source>
</evidence>
<dbReference type="GO" id="GO:0016020">
    <property type="term" value="C:membrane"/>
    <property type="evidence" value="ECO:0007669"/>
    <property type="project" value="UniProtKB-SubCell"/>
</dbReference>
<keyword evidence="8" id="KW-1185">Reference proteome</keyword>
<feature type="transmembrane region" description="Helical" evidence="5">
    <location>
        <begin position="28"/>
        <end position="49"/>
    </location>
</feature>
<keyword evidence="4 5" id="KW-0472">Membrane</keyword>
<dbReference type="Pfam" id="PF00916">
    <property type="entry name" value="Sulfate_transp"/>
    <property type="match status" value="1"/>
</dbReference>
<dbReference type="InterPro" id="IPR036513">
    <property type="entry name" value="STAS_dom_sf"/>
</dbReference>
<evidence type="ECO:0000256" key="2">
    <source>
        <dbReference type="ARBA" id="ARBA00022692"/>
    </source>
</evidence>
<feature type="transmembrane region" description="Helical" evidence="5">
    <location>
        <begin position="82"/>
        <end position="102"/>
    </location>
</feature>
<feature type="transmembrane region" description="Helical" evidence="5">
    <location>
        <begin position="55"/>
        <end position="75"/>
    </location>
</feature>
<reference evidence="7" key="1">
    <citation type="submission" date="2020-12" db="EMBL/GenBank/DDBJ databases">
        <title>Prauserella sp. ASG 168, a novel actinomycete isolated from cave rock.</title>
        <authorList>
            <person name="Suriyachadkun C."/>
        </authorList>
    </citation>
    <scope>NUCLEOTIDE SEQUENCE</scope>
    <source>
        <strain evidence="7">ASG 168</strain>
    </source>
</reference>
<gene>
    <name evidence="7" type="primary">sulP</name>
    <name evidence="7" type="ORF">JHE00_23935</name>
</gene>
<feature type="transmembrane region" description="Helical" evidence="5">
    <location>
        <begin position="258"/>
        <end position="278"/>
    </location>
</feature>
<protein>
    <submittedName>
        <fullName evidence="7">Sulfate permease</fullName>
    </submittedName>
</protein>
<feature type="transmembrane region" description="Helical" evidence="5">
    <location>
        <begin position="390"/>
        <end position="418"/>
    </location>
</feature>
<dbReference type="PANTHER" id="PTHR11814">
    <property type="entry name" value="SULFATE TRANSPORTER"/>
    <property type="match status" value="1"/>
</dbReference>
<dbReference type="Gene3D" id="3.30.750.24">
    <property type="entry name" value="STAS domain"/>
    <property type="match status" value="1"/>
</dbReference>
<dbReference type="RefSeq" id="WP_200321928.1">
    <property type="nucleotide sequence ID" value="NZ_JAENJH010000006.1"/>
</dbReference>
<evidence type="ECO:0000313" key="7">
    <source>
        <dbReference type="EMBL" id="MBK1787385.1"/>
    </source>
</evidence>